<reference evidence="1" key="1">
    <citation type="submission" date="2021-02" db="EMBL/GenBank/DDBJ databases">
        <authorList>
            <consortium name="DOE Joint Genome Institute"/>
            <person name="Ahrendt S."/>
            <person name="Looney B.P."/>
            <person name="Miyauchi S."/>
            <person name="Morin E."/>
            <person name="Drula E."/>
            <person name="Courty P.E."/>
            <person name="Chicoki N."/>
            <person name="Fauchery L."/>
            <person name="Kohler A."/>
            <person name="Kuo A."/>
            <person name="Labutti K."/>
            <person name="Pangilinan J."/>
            <person name="Lipzen A."/>
            <person name="Riley R."/>
            <person name="Andreopoulos W."/>
            <person name="He G."/>
            <person name="Johnson J."/>
            <person name="Barry K.W."/>
            <person name="Grigoriev I.V."/>
            <person name="Nagy L."/>
            <person name="Hibbett D."/>
            <person name="Henrissat B."/>
            <person name="Matheny P.B."/>
            <person name="Labbe J."/>
            <person name="Martin F."/>
        </authorList>
    </citation>
    <scope>NUCLEOTIDE SEQUENCE</scope>
    <source>
        <strain evidence="1">FP105234-sp</strain>
    </source>
</reference>
<sequence>MPTVNGVTNHPNHTNGHTTSQGQGSAGEQATMGISPPAVWTPPGTPQSQGTSNGSGSPRPGSSSSSELLFQMDMSSQGSASPPPPSPFLYPVAVAQGSGGSPRAQGRTSAQANNAAVVRCPACGQLVAPADLARHSCTQGSPAGQSSAQLGTGQQGRVRSPSSFSSSDSSSSGRGQPTTAARVQVPISHHRSWTEEEVRRMRPMQQ</sequence>
<protein>
    <submittedName>
        <fullName evidence="1">Uncharacterized protein</fullName>
    </submittedName>
</protein>
<reference evidence="1" key="2">
    <citation type="journal article" date="2022" name="New Phytol.">
        <title>Evolutionary transition to the ectomycorrhizal habit in the genomes of a hyperdiverse lineage of mushroom-forming fungi.</title>
        <authorList>
            <person name="Looney B."/>
            <person name="Miyauchi S."/>
            <person name="Morin E."/>
            <person name="Drula E."/>
            <person name="Courty P.E."/>
            <person name="Kohler A."/>
            <person name="Kuo A."/>
            <person name="LaButti K."/>
            <person name="Pangilinan J."/>
            <person name="Lipzen A."/>
            <person name="Riley R."/>
            <person name="Andreopoulos W."/>
            <person name="He G."/>
            <person name="Johnson J."/>
            <person name="Nolan M."/>
            <person name="Tritt A."/>
            <person name="Barry K.W."/>
            <person name="Grigoriev I.V."/>
            <person name="Nagy L.G."/>
            <person name="Hibbett D."/>
            <person name="Henrissat B."/>
            <person name="Matheny P.B."/>
            <person name="Labbe J."/>
            <person name="Martin F.M."/>
        </authorList>
    </citation>
    <scope>NUCLEOTIDE SEQUENCE</scope>
    <source>
        <strain evidence="1">FP105234-sp</strain>
    </source>
</reference>
<accession>A0ACB8S588</accession>
<dbReference type="Proteomes" id="UP000814033">
    <property type="component" value="Unassembled WGS sequence"/>
</dbReference>
<evidence type="ECO:0000313" key="1">
    <source>
        <dbReference type="EMBL" id="KAI0051341.1"/>
    </source>
</evidence>
<gene>
    <name evidence="1" type="ORF">FA95DRAFT_1554691</name>
</gene>
<name>A0ACB8S588_9AGAM</name>
<proteinExistence type="predicted"/>
<dbReference type="EMBL" id="MU275853">
    <property type="protein sequence ID" value="KAI0051341.1"/>
    <property type="molecule type" value="Genomic_DNA"/>
</dbReference>
<comment type="caution">
    <text evidence="1">The sequence shown here is derived from an EMBL/GenBank/DDBJ whole genome shotgun (WGS) entry which is preliminary data.</text>
</comment>
<keyword evidence="2" id="KW-1185">Reference proteome</keyword>
<organism evidence="1 2">
    <name type="scientific">Auriscalpium vulgare</name>
    <dbReference type="NCBI Taxonomy" id="40419"/>
    <lineage>
        <taxon>Eukaryota</taxon>
        <taxon>Fungi</taxon>
        <taxon>Dikarya</taxon>
        <taxon>Basidiomycota</taxon>
        <taxon>Agaricomycotina</taxon>
        <taxon>Agaricomycetes</taxon>
        <taxon>Russulales</taxon>
        <taxon>Auriscalpiaceae</taxon>
        <taxon>Auriscalpium</taxon>
    </lineage>
</organism>
<evidence type="ECO:0000313" key="2">
    <source>
        <dbReference type="Proteomes" id="UP000814033"/>
    </source>
</evidence>